<dbReference type="InterPro" id="IPR007831">
    <property type="entry name" value="T2SS_GspE_N"/>
</dbReference>
<evidence type="ECO:0000313" key="10">
    <source>
        <dbReference type="EMBL" id="VGO14998.1"/>
    </source>
</evidence>
<feature type="domain" description="AAA+ ATPase" evidence="9">
    <location>
        <begin position="313"/>
        <end position="436"/>
    </location>
</feature>
<proteinExistence type="inferred from homology"/>
<evidence type="ECO:0000256" key="6">
    <source>
        <dbReference type="ARBA" id="ARBA00022967"/>
    </source>
</evidence>
<keyword evidence="2" id="KW-0813">Transport</keyword>
<dbReference type="InterPro" id="IPR003593">
    <property type="entry name" value="AAA+_ATPase"/>
</dbReference>
<dbReference type="CDD" id="cd01129">
    <property type="entry name" value="PulE-GspE-like"/>
    <property type="match status" value="1"/>
</dbReference>
<sequence length="559" mass="61103">MVRNNPYIAEILAGRLSASLLETAKQEATRRGMDLLDVLAEAGHDKPGLFSAVAHHFGMDTIELSGTLPAPAAAHLLDAEIALRYRVVPIRQEGNTLILAFGNPMDIETIDTLRYLFKQPVEILAALPEQVSTALGRLYPNLDQGMETILNAMDNEESEQLGKEDAATGTLEATDADEPIIKLVNLLILEGFKQRASDIHLEPLSRTFRVRYRIDGALREVEGPPRRLHPSVISRIKIMAGMKISEKRLPQDGRIEIRVMGRDLDLRVSAIPSNHGESIVMRILDKQNLLLGLPNLGFHQDDQNAFKRLIQYPDGILLITGPTGSGKTTTLYACLNHLNQPDRKIITVEDPVEYQLSGINQVHVRAGIGLTFSAALRSILRQAPNIIMIGEIRDLETAEIAVNAALTGHLVLSTLHTNDAPGAVTRLADIGVKPFLVSSSVRGIMAQRLVRSICDHCKAPCIPTEAELNLVGTTPQLFQGAGCAACGNTGYMGRKGIFELLNVNDDIRQMIHGGATSTELRAAARALGMRTLREDGLRKAIDGITTVNEVLRVTMRDEN</sequence>
<dbReference type="InterPro" id="IPR037257">
    <property type="entry name" value="T2SS_E_N_sf"/>
</dbReference>
<evidence type="ECO:0000256" key="8">
    <source>
        <dbReference type="ARBA" id="ARBA00034006"/>
    </source>
</evidence>
<dbReference type="Gene3D" id="3.30.300.160">
    <property type="entry name" value="Type II secretion system, protein E, N-terminal domain"/>
    <property type="match status" value="1"/>
</dbReference>
<dbReference type="GO" id="GO:0015628">
    <property type="term" value="P:protein secretion by the type II secretion system"/>
    <property type="evidence" value="ECO:0007669"/>
    <property type="project" value="InterPro"/>
</dbReference>
<dbReference type="EMBL" id="CAAHFG010000002">
    <property type="protein sequence ID" value="VGO14998.1"/>
    <property type="molecule type" value="Genomic_DNA"/>
</dbReference>
<dbReference type="InterPro" id="IPR001482">
    <property type="entry name" value="T2SS/T4SS_dom"/>
</dbReference>
<organism evidence="10 11">
    <name type="scientific">Pontiella desulfatans</name>
    <dbReference type="NCBI Taxonomy" id="2750659"/>
    <lineage>
        <taxon>Bacteria</taxon>
        <taxon>Pseudomonadati</taxon>
        <taxon>Kiritimatiellota</taxon>
        <taxon>Kiritimatiellia</taxon>
        <taxon>Kiritimatiellales</taxon>
        <taxon>Pontiellaceae</taxon>
        <taxon>Pontiella</taxon>
    </lineage>
</organism>
<dbReference type="Gene3D" id="3.30.450.90">
    <property type="match status" value="1"/>
</dbReference>
<dbReference type="GO" id="GO:0008564">
    <property type="term" value="F:protein-exporting ATPase activity"/>
    <property type="evidence" value="ECO:0007669"/>
    <property type="project" value="UniProtKB-EC"/>
</dbReference>
<dbReference type="AlphaFoldDB" id="A0A6C2U4K7"/>
<evidence type="ECO:0000259" key="9">
    <source>
        <dbReference type="SMART" id="SM00382"/>
    </source>
</evidence>
<dbReference type="Gene3D" id="3.40.50.300">
    <property type="entry name" value="P-loop containing nucleotide triphosphate hydrolases"/>
    <property type="match status" value="1"/>
</dbReference>
<dbReference type="EC" id="7.4.2.8" evidence="7"/>
<dbReference type="GO" id="GO:0015627">
    <property type="term" value="C:type II protein secretion system complex"/>
    <property type="evidence" value="ECO:0007669"/>
    <property type="project" value="InterPro"/>
</dbReference>
<keyword evidence="5" id="KW-0653">Protein transport</keyword>
<keyword evidence="6" id="KW-1278">Translocase</keyword>
<evidence type="ECO:0000256" key="2">
    <source>
        <dbReference type="ARBA" id="ARBA00022448"/>
    </source>
</evidence>
<keyword evidence="11" id="KW-1185">Reference proteome</keyword>
<dbReference type="Pfam" id="PF05157">
    <property type="entry name" value="MshEN"/>
    <property type="match status" value="1"/>
</dbReference>
<comment type="catalytic activity">
    <reaction evidence="8">
        <text>ATP + H2O + cellular proteinSide 1 = ADP + phosphate + cellular proteinSide 2.</text>
        <dbReference type="EC" id="7.4.2.8"/>
    </reaction>
</comment>
<dbReference type="PANTHER" id="PTHR30258:SF1">
    <property type="entry name" value="PROTEIN TRANSPORT PROTEIN HOFB HOMOLOG"/>
    <property type="match status" value="1"/>
</dbReference>
<dbReference type="InterPro" id="IPR013369">
    <property type="entry name" value="T2SS_GspE"/>
</dbReference>
<dbReference type="FunFam" id="3.30.450.90:FF:000001">
    <property type="entry name" value="Type II secretion system ATPase GspE"/>
    <property type="match status" value="1"/>
</dbReference>
<dbReference type="SUPFAM" id="SSF52540">
    <property type="entry name" value="P-loop containing nucleoside triphosphate hydrolases"/>
    <property type="match status" value="1"/>
</dbReference>
<dbReference type="PANTHER" id="PTHR30258">
    <property type="entry name" value="TYPE II SECRETION SYSTEM PROTEIN GSPE-RELATED"/>
    <property type="match status" value="1"/>
</dbReference>
<name>A0A6C2U4K7_PONDE</name>
<dbReference type="GO" id="GO:0005524">
    <property type="term" value="F:ATP binding"/>
    <property type="evidence" value="ECO:0007669"/>
    <property type="project" value="UniProtKB-KW"/>
</dbReference>
<keyword evidence="4" id="KW-0067">ATP-binding</keyword>
<reference evidence="10 11" key="1">
    <citation type="submission" date="2019-04" db="EMBL/GenBank/DDBJ databases">
        <authorList>
            <person name="Van Vliet M D."/>
        </authorList>
    </citation>
    <scope>NUCLEOTIDE SEQUENCE [LARGE SCALE GENOMIC DNA]</scope>
    <source>
        <strain evidence="10 11">F1</strain>
    </source>
</reference>
<dbReference type="Pfam" id="PF00437">
    <property type="entry name" value="T2SSE"/>
    <property type="match status" value="1"/>
</dbReference>
<evidence type="ECO:0000256" key="3">
    <source>
        <dbReference type="ARBA" id="ARBA00022741"/>
    </source>
</evidence>
<dbReference type="SMART" id="SM00382">
    <property type="entry name" value="AAA"/>
    <property type="match status" value="1"/>
</dbReference>
<evidence type="ECO:0000256" key="5">
    <source>
        <dbReference type="ARBA" id="ARBA00022927"/>
    </source>
</evidence>
<dbReference type="GO" id="GO:0016887">
    <property type="term" value="F:ATP hydrolysis activity"/>
    <property type="evidence" value="ECO:0007669"/>
    <property type="project" value="TreeGrafter"/>
</dbReference>
<dbReference type="GO" id="GO:0005886">
    <property type="term" value="C:plasma membrane"/>
    <property type="evidence" value="ECO:0007669"/>
    <property type="project" value="TreeGrafter"/>
</dbReference>
<gene>
    <name evidence="10" type="primary">xpsE_1</name>
    <name evidence="10" type="ORF">PDESU_03578</name>
</gene>
<dbReference type="NCBIfam" id="TIGR02533">
    <property type="entry name" value="type_II_gspE"/>
    <property type="match status" value="1"/>
</dbReference>
<comment type="similarity">
    <text evidence="1">Belongs to the GSP E family.</text>
</comment>
<evidence type="ECO:0000313" key="11">
    <source>
        <dbReference type="Proteomes" id="UP000366872"/>
    </source>
</evidence>
<accession>A0A6C2U4K7</accession>
<evidence type="ECO:0000256" key="7">
    <source>
        <dbReference type="ARBA" id="ARBA00024382"/>
    </source>
</evidence>
<dbReference type="SUPFAM" id="SSF160246">
    <property type="entry name" value="EspE N-terminal domain-like"/>
    <property type="match status" value="1"/>
</dbReference>
<protein>
    <recommendedName>
        <fullName evidence="7">protein-secreting ATPase</fullName>
        <ecNumber evidence="7">7.4.2.8</ecNumber>
    </recommendedName>
</protein>
<evidence type="ECO:0000256" key="4">
    <source>
        <dbReference type="ARBA" id="ARBA00022840"/>
    </source>
</evidence>
<dbReference type="Proteomes" id="UP000366872">
    <property type="component" value="Unassembled WGS sequence"/>
</dbReference>
<dbReference type="InterPro" id="IPR027417">
    <property type="entry name" value="P-loop_NTPase"/>
</dbReference>
<evidence type="ECO:0000256" key="1">
    <source>
        <dbReference type="ARBA" id="ARBA00006611"/>
    </source>
</evidence>
<dbReference type="FunFam" id="3.40.50.300:FF:000398">
    <property type="entry name" value="Type IV pilus assembly ATPase PilB"/>
    <property type="match status" value="1"/>
</dbReference>
<keyword evidence="3" id="KW-0547">Nucleotide-binding</keyword>